<dbReference type="InterPro" id="IPR039699">
    <property type="entry name" value="Ribosomal_uL30"/>
</dbReference>
<comment type="caution">
    <text evidence="2">The sequence shown here is derived from an EMBL/GenBank/DDBJ whole genome shotgun (WGS) entry which is preliminary data.</text>
</comment>
<dbReference type="InterPro" id="IPR012988">
    <property type="entry name" value="Ribosomal_uL30_N_euk"/>
</dbReference>
<dbReference type="GO" id="GO:0003735">
    <property type="term" value="F:structural constituent of ribosome"/>
    <property type="evidence" value="ECO:0007669"/>
    <property type="project" value="TreeGrafter"/>
</dbReference>
<dbReference type="AlphaFoldDB" id="A0AA41SA60"/>
<organism evidence="2 3">
    <name type="scientific">Papaver nudicaule</name>
    <name type="common">Iceland poppy</name>
    <dbReference type="NCBI Taxonomy" id="74823"/>
    <lineage>
        <taxon>Eukaryota</taxon>
        <taxon>Viridiplantae</taxon>
        <taxon>Streptophyta</taxon>
        <taxon>Embryophyta</taxon>
        <taxon>Tracheophyta</taxon>
        <taxon>Spermatophyta</taxon>
        <taxon>Magnoliopsida</taxon>
        <taxon>Ranunculales</taxon>
        <taxon>Papaveraceae</taxon>
        <taxon>Papaveroideae</taxon>
        <taxon>Papaver</taxon>
    </lineage>
</organism>
<dbReference type="GO" id="GO:0003723">
    <property type="term" value="F:RNA binding"/>
    <property type="evidence" value="ECO:0007669"/>
    <property type="project" value="TreeGrafter"/>
</dbReference>
<reference evidence="2" key="1">
    <citation type="submission" date="2022-03" db="EMBL/GenBank/DDBJ databases">
        <title>A functionally conserved STORR gene fusion in Papaver species that diverged 16.8 million years ago.</title>
        <authorList>
            <person name="Catania T."/>
        </authorList>
    </citation>
    <scope>NUCLEOTIDE SEQUENCE</scope>
    <source>
        <strain evidence="2">S-191538</strain>
    </source>
</reference>
<accession>A0AA41SA60</accession>
<name>A0AA41SA60_PAPNU</name>
<gene>
    <name evidence="2" type="ORF">MKW94_023534</name>
</gene>
<keyword evidence="3" id="KW-1185">Reference proteome</keyword>
<evidence type="ECO:0000313" key="3">
    <source>
        <dbReference type="Proteomes" id="UP001177140"/>
    </source>
</evidence>
<feature type="domain" description="Large ribosomal subunit protein uL30 N-terminal eukaryotes" evidence="1">
    <location>
        <begin position="8"/>
        <end position="79"/>
    </location>
</feature>
<evidence type="ECO:0000313" key="2">
    <source>
        <dbReference type="EMBL" id="MCL7030503.1"/>
    </source>
</evidence>
<evidence type="ECO:0000259" key="1">
    <source>
        <dbReference type="Pfam" id="PF08079"/>
    </source>
</evidence>
<dbReference type="GO" id="GO:0000463">
    <property type="term" value="P:maturation of LSU-rRNA from tricistronic rRNA transcript (SSU-rRNA, 5.8S rRNA, LSU-rRNA)"/>
    <property type="evidence" value="ECO:0007669"/>
    <property type="project" value="TreeGrafter"/>
</dbReference>
<proteinExistence type="predicted"/>
<dbReference type="EMBL" id="JAJJMA010102514">
    <property type="protein sequence ID" value="MCL7030503.1"/>
    <property type="molecule type" value="Genomic_DNA"/>
</dbReference>
<sequence>MGEEMATVAEHVLKKNKRADEWALAEKNAQDIQKKKNSENTKLIYKRAEHYAHKFSEQERELIRLKREAKLKRGFYVNPEAKSLFIFRICG</sequence>
<protein>
    <recommendedName>
        <fullName evidence="1">Large ribosomal subunit protein uL30 N-terminal eukaryotes domain-containing protein</fullName>
    </recommendedName>
</protein>
<feature type="non-terminal residue" evidence="2">
    <location>
        <position position="1"/>
    </location>
</feature>
<dbReference type="PANTHER" id="PTHR11524">
    <property type="entry name" value="60S RIBOSOMAL PROTEIN L7"/>
    <property type="match status" value="1"/>
</dbReference>
<dbReference type="PANTHER" id="PTHR11524:SF16">
    <property type="entry name" value="LARGE RIBOSOMAL SUBUNIT PROTEIN UL30"/>
    <property type="match status" value="1"/>
</dbReference>
<dbReference type="Proteomes" id="UP001177140">
    <property type="component" value="Unassembled WGS sequence"/>
</dbReference>
<dbReference type="Pfam" id="PF08079">
    <property type="entry name" value="Ribosomal_L30_N"/>
    <property type="match status" value="1"/>
</dbReference>
<dbReference type="GO" id="GO:0022625">
    <property type="term" value="C:cytosolic large ribosomal subunit"/>
    <property type="evidence" value="ECO:0007669"/>
    <property type="project" value="TreeGrafter"/>
</dbReference>